<dbReference type="Gene3D" id="3.40.50.2300">
    <property type="match status" value="1"/>
</dbReference>
<dbReference type="FunFam" id="3.30.565.10:FF:000016">
    <property type="entry name" value="Chemotaxis protein CheA, putative"/>
    <property type="match status" value="1"/>
</dbReference>
<feature type="domain" description="Histidine kinase" evidence="12">
    <location>
        <begin position="466"/>
        <end position="664"/>
    </location>
</feature>
<evidence type="ECO:0000256" key="9">
    <source>
        <dbReference type="PROSITE-ProRule" id="PRU00110"/>
    </source>
</evidence>
<evidence type="ECO:0000256" key="11">
    <source>
        <dbReference type="SAM" id="MobiDB-lite"/>
    </source>
</evidence>
<dbReference type="GO" id="GO:0006935">
    <property type="term" value="P:chemotaxis"/>
    <property type="evidence" value="ECO:0007669"/>
    <property type="project" value="InterPro"/>
</dbReference>
<dbReference type="InterPro" id="IPR036061">
    <property type="entry name" value="CheW-like_dom_sf"/>
</dbReference>
<keyword evidence="6 16" id="KW-0418">Kinase</keyword>
<keyword evidence="7" id="KW-0902">Two-component regulatory system</keyword>
<dbReference type="SUPFAM" id="SSF47226">
    <property type="entry name" value="Histidine-containing phosphotransfer domain, HPT domain"/>
    <property type="match status" value="1"/>
</dbReference>
<dbReference type="Pfam" id="PF00072">
    <property type="entry name" value="Response_reg"/>
    <property type="match status" value="1"/>
</dbReference>
<dbReference type="SMART" id="SM00260">
    <property type="entry name" value="CheW"/>
    <property type="match status" value="1"/>
</dbReference>
<dbReference type="PROSITE" id="PS50851">
    <property type="entry name" value="CHEW"/>
    <property type="match status" value="1"/>
</dbReference>
<feature type="domain" description="HPt" evidence="15">
    <location>
        <begin position="166"/>
        <end position="270"/>
    </location>
</feature>
<dbReference type="RefSeq" id="WP_253478356.1">
    <property type="nucleotide sequence ID" value="NZ_JALJXV010000005.1"/>
</dbReference>
<keyword evidence="17" id="KW-1185">Reference proteome</keyword>
<dbReference type="Gene3D" id="3.30.565.10">
    <property type="entry name" value="Histidine kinase-like ATPase, C-terminal domain"/>
    <property type="match status" value="1"/>
</dbReference>
<dbReference type="Gene3D" id="2.30.30.40">
    <property type="entry name" value="SH3 Domains"/>
    <property type="match status" value="1"/>
</dbReference>
<dbReference type="SMART" id="SM00073">
    <property type="entry name" value="HPT"/>
    <property type="match status" value="1"/>
</dbReference>
<dbReference type="CDD" id="cd17546">
    <property type="entry name" value="REC_hyHK_CKI1_RcsC-like"/>
    <property type="match status" value="1"/>
</dbReference>
<dbReference type="InterPro" id="IPR004358">
    <property type="entry name" value="Sig_transdc_His_kin-like_C"/>
</dbReference>
<reference evidence="16" key="1">
    <citation type="submission" date="2022-03" db="EMBL/GenBank/DDBJ databases">
        <title>Genomic Encyclopedia of Type Strains, Phase III (KMG-III): the genomes of soil and plant-associated and newly described type strains.</title>
        <authorList>
            <person name="Whitman W."/>
        </authorList>
    </citation>
    <scope>NUCLEOTIDE SEQUENCE</scope>
    <source>
        <strain evidence="16">ANL 6-2</strain>
    </source>
</reference>
<keyword evidence="4 10" id="KW-0597">Phosphoprotein</keyword>
<evidence type="ECO:0000256" key="3">
    <source>
        <dbReference type="ARBA" id="ARBA00021495"/>
    </source>
</evidence>
<evidence type="ECO:0000256" key="5">
    <source>
        <dbReference type="ARBA" id="ARBA00022679"/>
    </source>
</evidence>
<dbReference type="Pfam" id="PF02518">
    <property type="entry name" value="HATPase_c"/>
    <property type="match status" value="1"/>
</dbReference>
<dbReference type="Gene3D" id="1.20.120.160">
    <property type="entry name" value="HPT domain"/>
    <property type="match status" value="1"/>
</dbReference>
<dbReference type="InterPro" id="IPR004105">
    <property type="entry name" value="CheA-like_dim"/>
</dbReference>
<dbReference type="PROSITE" id="PS50894">
    <property type="entry name" value="HPT"/>
    <property type="match status" value="1"/>
</dbReference>
<dbReference type="InterPro" id="IPR008207">
    <property type="entry name" value="Sig_transdc_His_kin_Hpt_dom"/>
</dbReference>
<dbReference type="SUPFAM" id="SSF50341">
    <property type="entry name" value="CheW-like"/>
    <property type="match status" value="1"/>
</dbReference>
<evidence type="ECO:0000256" key="4">
    <source>
        <dbReference type="ARBA" id="ARBA00022553"/>
    </source>
</evidence>
<evidence type="ECO:0000313" key="17">
    <source>
        <dbReference type="Proteomes" id="UP001205843"/>
    </source>
</evidence>
<dbReference type="SUPFAM" id="SSF52172">
    <property type="entry name" value="CheY-like"/>
    <property type="match status" value="1"/>
</dbReference>
<dbReference type="Proteomes" id="UP001205843">
    <property type="component" value="Unassembled WGS sequence"/>
</dbReference>
<dbReference type="EMBL" id="JALJXV010000005">
    <property type="protein sequence ID" value="MCP1675230.1"/>
    <property type="molecule type" value="Genomic_DNA"/>
</dbReference>
<accession>A0AAE3KB81</accession>
<feature type="compositionally biased region" description="Low complexity" evidence="11">
    <location>
        <begin position="307"/>
        <end position="336"/>
    </location>
</feature>
<dbReference type="Pfam" id="PF01584">
    <property type="entry name" value="CheW"/>
    <property type="match status" value="1"/>
</dbReference>
<dbReference type="InterPro" id="IPR051315">
    <property type="entry name" value="Bact_Chemotaxis_CheA"/>
</dbReference>
<evidence type="ECO:0000259" key="14">
    <source>
        <dbReference type="PROSITE" id="PS50851"/>
    </source>
</evidence>
<dbReference type="SUPFAM" id="SSF55874">
    <property type="entry name" value="ATPase domain of HSP90 chaperone/DNA topoisomerase II/histidine kinase"/>
    <property type="match status" value="1"/>
</dbReference>
<feature type="region of interest" description="Disordered" evidence="11">
    <location>
        <begin position="306"/>
        <end position="339"/>
    </location>
</feature>
<feature type="modified residue" description="4-aspartylphosphate" evidence="10">
    <location>
        <position position="870"/>
    </location>
</feature>
<dbReference type="PROSITE" id="PS50109">
    <property type="entry name" value="HIS_KIN"/>
    <property type="match status" value="1"/>
</dbReference>
<comment type="caution">
    <text evidence="16">The sequence shown here is derived from an EMBL/GenBank/DDBJ whole genome shotgun (WGS) entry which is preliminary data.</text>
</comment>
<dbReference type="InterPro" id="IPR036890">
    <property type="entry name" value="HATPase_C_sf"/>
</dbReference>
<dbReference type="InterPro" id="IPR005467">
    <property type="entry name" value="His_kinase_dom"/>
</dbReference>
<dbReference type="InterPro" id="IPR001789">
    <property type="entry name" value="Sig_transdc_resp-reg_receiver"/>
</dbReference>
<evidence type="ECO:0000256" key="8">
    <source>
        <dbReference type="ARBA" id="ARBA00035100"/>
    </source>
</evidence>
<evidence type="ECO:0000256" key="2">
    <source>
        <dbReference type="ARBA" id="ARBA00012438"/>
    </source>
</evidence>
<dbReference type="GO" id="GO:0000155">
    <property type="term" value="F:phosphorelay sensor kinase activity"/>
    <property type="evidence" value="ECO:0007669"/>
    <property type="project" value="InterPro"/>
</dbReference>
<dbReference type="AlphaFoldDB" id="A0AAE3KB81"/>
<dbReference type="InterPro" id="IPR011006">
    <property type="entry name" value="CheY-like_superfamily"/>
</dbReference>
<evidence type="ECO:0000256" key="7">
    <source>
        <dbReference type="ARBA" id="ARBA00023012"/>
    </source>
</evidence>
<evidence type="ECO:0000259" key="15">
    <source>
        <dbReference type="PROSITE" id="PS50894"/>
    </source>
</evidence>
<dbReference type="SMART" id="SM00448">
    <property type="entry name" value="REC"/>
    <property type="match status" value="1"/>
</dbReference>
<feature type="domain" description="Response regulatory" evidence="13">
    <location>
        <begin position="821"/>
        <end position="937"/>
    </location>
</feature>
<dbReference type="SMART" id="SM00387">
    <property type="entry name" value="HATPase_c"/>
    <property type="match status" value="1"/>
</dbReference>
<dbReference type="PROSITE" id="PS50110">
    <property type="entry name" value="RESPONSE_REGULATORY"/>
    <property type="match status" value="1"/>
</dbReference>
<evidence type="ECO:0000259" key="13">
    <source>
        <dbReference type="PROSITE" id="PS50110"/>
    </source>
</evidence>
<dbReference type="InterPro" id="IPR003594">
    <property type="entry name" value="HATPase_dom"/>
</dbReference>
<dbReference type="PANTHER" id="PTHR43395:SF8">
    <property type="entry name" value="HISTIDINE KINASE"/>
    <property type="match status" value="1"/>
</dbReference>
<proteinExistence type="predicted"/>
<name>A0AAE3KB81_9GAMM</name>
<dbReference type="PANTHER" id="PTHR43395">
    <property type="entry name" value="SENSOR HISTIDINE KINASE CHEA"/>
    <property type="match status" value="1"/>
</dbReference>
<dbReference type="EC" id="2.7.13.3" evidence="2"/>
<dbReference type="GO" id="GO:0005737">
    <property type="term" value="C:cytoplasm"/>
    <property type="evidence" value="ECO:0007669"/>
    <property type="project" value="InterPro"/>
</dbReference>
<dbReference type="InterPro" id="IPR002545">
    <property type="entry name" value="CheW-lke_dom"/>
</dbReference>
<dbReference type="InterPro" id="IPR036641">
    <property type="entry name" value="HPT_dom_sf"/>
</dbReference>
<sequence>MHDPAVLELLRTELEEGLPILAEAFATLGADESDETLIAATEQASAQIDCLRVAAEAGGLPGLEFVCDRLADNLAVLPASPVDERSQIAEQLLGWPETVMAYLLDPQSSDAVVALALHLTGDSWPQPLEEHEADLLAELLAAVEGDSARPDRRQEALPEDVSLIPSDDVNMDVFAAFVDDAPQHGQGLTQCLQSLTRGGDARQELDRARRIAHTLKGAAAVAGVAGIANLTHHLEDLLEYLARTGQQPGELVMSVLIDAGDCLETMIDAVRGVDAEPDNAVAVLQSVLDLANRMDRGELEQFLTEQAPVADPPAATAADDQPAEVPAAEGPAAAEAQTSLRVPTHTVDALFRYAGELSVANAQLEARVSGLLRIQQGFAEQDRVIQQRLFELEDLIDIRDVASAGYQLQGGGGDGDDFDRLEMDEYNELHGCSRALAEAIADWRELRISMHDELTALRSMVSQQGRLHRALEDSVLSTRLVPVASVEGRLQRSLRQACRATGKEAELRLEGGDLMIDTELLQGLLDPLGHLLRNAVDHGIEEPEARQAAGKPRHGVVTISVRRDGNLIEWLCEDDGRGVDLDAVRRRALERGLLETDAPDDPQALTRLVFLPGFSTRDTVTRMSGRGVGLDVVYDRVRSLKGSVDLSTAAGGGSRFRLRLPAALVTVHVLLLEVGGQTVAVPSSDLVQVPVPGAGRLEQDEQGEYWFELGDQRHQLLQLAHLMGRVAAPLEPDFVPPVVLARLDGSVRALRVDRMVGSANVVIKGFGVNLPRLRGVLGAAILGNGAVAPVLDLSALQRSVAMDGMDLGDPVVEGDMPSLGEILVVDDSLSVRRSLSQFLEDSGYSVRQARDGIEAVRAVEAQVPDLVLADLEMPRMNGLELTAHLRSRDDTRALPVVMLTSRAMQKHRSQAAAAGVSEYLTKPFQETELLDVIERLMPAMAQKSAATA</sequence>
<evidence type="ECO:0000256" key="10">
    <source>
        <dbReference type="PROSITE-ProRule" id="PRU00169"/>
    </source>
</evidence>
<feature type="modified residue" description="Phosphohistidine" evidence="9">
    <location>
        <position position="213"/>
    </location>
</feature>
<comment type="catalytic activity">
    <reaction evidence="1">
        <text>ATP + protein L-histidine = ADP + protein N-phospho-L-histidine.</text>
        <dbReference type="EC" id="2.7.13.3"/>
    </reaction>
</comment>
<evidence type="ECO:0000259" key="12">
    <source>
        <dbReference type="PROSITE" id="PS50109"/>
    </source>
</evidence>
<protein>
    <recommendedName>
        <fullName evidence="3">Chemotaxis protein CheA</fullName>
        <ecNumber evidence="2">2.7.13.3</ecNumber>
    </recommendedName>
</protein>
<organism evidence="16 17">
    <name type="scientific">Natronocella acetinitrilica</name>
    <dbReference type="NCBI Taxonomy" id="414046"/>
    <lineage>
        <taxon>Bacteria</taxon>
        <taxon>Pseudomonadati</taxon>
        <taxon>Pseudomonadota</taxon>
        <taxon>Gammaproteobacteria</taxon>
        <taxon>Chromatiales</taxon>
        <taxon>Ectothiorhodospiraceae</taxon>
        <taxon>Natronocella</taxon>
    </lineage>
</organism>
<keyword evidence="5" id="KW-0808">Transferase</keyword>
<evidence type="ECO:0000256" key="6">
    <source>
        <dbReference type="ARBA" id="ARBA00022777"/>
    </source>
</evidence>
<gene>
    <name evidence="16" type="ORF">J2T57_002378</name>
</gene>
<evidence type="ECO:0000313" key="16">
    <source>
        <dbReference type="EMBL" id="MCP1675230.1"/>
    </source>
</evidence>
<dbReference type="SMART" id="SM01231">
    <property type="entry name" value="H-kinase_dim"/>
    <property type="match status" value="1"/>
</dbReference>
<dbReference type="PRINTS" id="PR00344">
    <property type="entry name" value="BCTRLSENSOR"/>
</dbReference>
<feature type="domain" description="CheW-like" evidence="14">
    <location>
        <begin position="666"/>
        <end position="802"/>
    </location>
</feature>
<comment type="function">
    <text evidence="8">Involved in the transmission of sensory signals from the chemoreceptors to the flagellar motors. CheA is autophosphorylated; it can transfer its phosphate group to either CheB or CheY.</text>
</comment>
<evidence type="ECO:0000256" key="1">
    <source>
        <dbReference type="ARBA" id="ARBA00000085"/>
    </source>
</evidence>
<dbReference type="Pfam" id="PF01627">
    <property type="entry name" value="Hpt"/>
    <property type="match status" value="1"/>
</dbReference>